<protein>
    <submittedName>
        <fullName evidence="2">NAD(P)/FAD-dependent oxidoreductase</fullName>
    </submittedName>
</protein>
<dbReference type="EMBL" id="CP104965">
    <property type="protein sequence ID" value="UXN68820.1"/>
    <property type="molecule type" value="Genomic_DNA"/>
</dbReference>
<gene>
    <name evidence="2" type="ORF">N8A98_16420</name>
</gene>
<dbReference type="PANTHER" id="PTHR43539">
    <property type="entry name" value="FLAVIN-BINDING MONOOXYGENASE-LIKE PROTEIN (AFU_ORTHOLOGUE AFUA_4G09220)"/>
    <property type="match status" value="1"/>
</dbReference>
<name>A0ABY6C9A7_9HYPH</name>
<dbReference type="InterPro" id="IPR036188">
    <property type="entry name" value="FAD/NAD-bd_sf"/>
</dbReference>
<sequence>MTGLTPALMALEARALSDLALVEKPLRQWVPPRTLPSGELVRDVVIIGAGLSGLAIGFGLKQQGVGNVLVLDAAAQGQEGPWITTARMRTLRSPKTLTGPDLGLPSLTYRAWHEAVHGPQSWTSLEMIARQDWMAYLIWFRRVIGLDIRNDTRLLAIEEGPNGLITLRLDHNGAAETLTSRKVVLATGMEGSGGLHIPDAIIGALPRERWTHSGEAFDATTLAGKDVGVIGAAASGFDWAVTALEAGARSVTVLARSQALPQTEVLDWSNFPGFLNHFSDLDDLQRYRFARRLLSFKTPPTIAMYELAMGFPNCRLVLGTRTGAAQLEGDAITLTADSGERYRFNHLLLGTGYSIDLARRPELAGLVDEIALWKDRFTAPPGEEDPALLAYPFLGPAFEFTEKVPGAAPILGNIHVFNHGAVPSLGPVCNGITGLKSGVPKIVAGISRGLFLADAQAHYHALDRYDKVHFAPASAVAS</sequence>
<evidence type="ECO:0000256" key="1">
    <source>
        <dbReference type="ARBA" id="ARBA00023002"/>
    </source>
</evidence>
<evidence type="ECO:0000313" key="2">
    <source>
        <dbReference type="EMBL" id="UXN68820.1"/>
    </source>
</evidence>
<dbReference type="InterPro" id="IPR050982">
    <property type="entry name" value="Auxin_biosynth/cation_transpt"/>
</dbReference>
<dbReference type="RefSeq" id="WP_262166863.1">
    <property type="nucleotide sequence ID" value="NZ_CP104965.1"/>
</dbReference>
<keyword evidence="1" id="KW-0560">Oxidoreductase</keyword>
<proteinExistence type="predicted"/>
<dbReference type="Pfam" id="PF13738">
    <property type="entry name" value="Pyr_redox_3"/>
    <property type="match status" value="1"/>
</dbReference>
<dbReference type="Gene3D" id="3.50.50.60">
    <property type="entry name" value="FAD/NAD(P)-binding domain"/>
    <property type="match status" value="1"/>
</dbReference>
<dbReference type="Proteomes" id="UP001061862">
    <property type="component" value="Chromosome"/>
</dbReference>
<accession>A0ABY6C9A7</accession>
<evidence type="ECO:0000313" key="3">
    <source>
        <dbReference type="Proteomes" id="UP001061862"/>
    </source>
</evidence>
<dbReference type="PANTHER" id="PTHR43539:SF91">
    <property type="entry name" value="FAD-DEPENDENT URATE HYDROXYLASE"/>
    <property type="match status" value="1"/>
</dbReference>
<reference evidence="2 3" key="1">
    <citation type="submission" date="2022-09" db="EMBL/GenBank/DDBJ databases">
        <title>Interaction between co-microsymbionts with complementary sets of symbiotic genes in legume-rhizobium systems.</title>
        <authorList>
            <person name="Safronova V."/>
            <person name="Sazanova A."/>
            <person name="Afonin A."/>
            <person name="Chirak E."/>
        </authorList>
    </citation>
    <scope>NUCLEOTIDE SEQUENCE [LARGE SCALE GENOMIC DNA]</scope>
    <source>
        <strain evidence="2 3">A18/4-1</strain>
    </source>
</reference>
<dbReference type="SUPFAM" id="SSF51905">
    <property type="entry name" value="FAD/NAD(P)-binding domain"/>
    <property type="match status" value="1"/>
</dbReference>
<organism evidence="2 3">
    <name type="scientific">Devosia neptuniae</name>
    <dbReference type="NCBI Taxonomy" id="191302"/>
    <lineage>
        <taxon>Bacteria</taxon>
        <taxon>Pseudomonadati</taxon>
        <taxon>Pseudomonadota</taxon>
        <taxon>Alphaproteobacteria</taxon>
        <taxon>Hyphomicrobiales</taxon>
        <taxon>Devosiaceae</taxon>
        <taxon>Devosia</taxon>
    </lineage>
</organism>
<keyword evidence="3" id="KW-1185">Reference proteome</keyword>